<evidence type="ECO:0000313" key="7">
    <source>
        <dbReference type="Proteomes" id="UP000827284"/>
    </source>
</evidence>
<dbReference type="InterPro" id="IPR020846">
    <property type="entry name" value="MFS_dom"/>
</dbReference>
<comment type="subcellular location">
    <subcellularLocation>
        <location evidence="1">Membrane</location>
        <topology evidence="1">Multi-pass membrane protein</topology>
    </subcellularLocation>
</comment>
<evidence type="ECO:0000256" key="2">
    <source>
        <dbReference type="ARBA" id="ARBA00006727"/>
    </source>
</evidence>
<dbReference type="OrthoDB" id="2213137at2759"/>
<accession>A0A9P3HCL5</accession>
<feature type="transmembrane region" description="Helical" evidence="4">
    <location>
        <begin position="264"/>
        <end position="282"/>
    </location>
</feature>
<dbReference type="GO" id="GO:0016020">
    <property type="term" value="C:membrane"/>
    <property type="evidence" value="ECO:0007669"/>
    <property type="project" value="UniProtKB-SubCell"/>
</dbReference>
<feature type="transmembrane region" description="Helical" evidence="4">
    <location>
        <begin position="207"/>
        <end position="226"/>
    </location>
</feature>
<dbReference type="CDD" id="cd17352">
    <property type="entry name" value="MFS_MCT_SLC16"/>
    <property type="match status" value="1"/>
</dbReference>
<dbReference type="PANTHER" id="PTHR11360">
    <property type="entry name" value="MONOCARBOXYLATE TRANSPORTER"/>
    <property type="match status" value="1"/>
</dbReference>
<evidence type="ECO:0000256" key="4">
    <source>
        <dbReference type="SAM" id="Phobius"/>
    </source>
</evidence>
<comment type="similarity">
    <text evidence="2">Belongs to the major facilitator superfamily. Monocarboxylate porter (TC 2.A.1.13) family.</text>
</comment>
<dbReference type="PANTHER" id="PTHR11360:SF284">
    <property type="entry name" value="EG:103B4.3 PROTEIN-RELATED"/>
    <property type="match status" value="1"/>
</dbReference>
<dbReference type="AlphaFoldDB" id="A0A9P3HCL5"/>
<feature type="transmembrane region" description="Helical" evidence="4">
    <location>
        <begin position="536"/>
        <end position="557"/>
    </location>
</feature>
<dbReference type="PROSITE" id="PS50850">
    <property type="entry name" value="MFS"/>
    <property type="match status" value="1"/>
</dbReference>
<feature type="region of interest" description="Disordered" evidence="3">
    <location>
        <begin position="80"/>
        <end position="99"/>
    </location>
</feature>
<evidence type="ECO:0000313" key="6">
    <source>
        <dbReference type="EMBL" id="GJJ73892.1"/>
    </source>
</evidence>
<reference evidence="6" key="2">
    <citation type="journal article" date="2022" name="Microbiol. Resour. Announc.">
        <title>Whole-Genome Sequence of Entomortierella parvispora E1425, a Mucoromycotan Fungus Associated with Burkholderiaceae-Related Endosymbiotic Bacteria.</title>
        <authorList>
            <person name="Herlambang A."/>
            <person name="Guo Y."/>
            <person name="Takashima Y."/>
            <person name="Narisawa K."/>
            <person name="Ohta H."/>
            <person name="Nishizawa T."/>
        </authorList>
    </citation>
    <scope>NUCLEOTIDE SEQUENCE</scope>
    <source>
        <strain evidence="6">E1425</strain>
    </source>
</reference>
<feature type="transmembrane region" description="Helical" evidence="4">
    <location>
        <begin position="232"/>
        <end position="252"/>
    </location>
</feature>
<reference evidence="6" key="1">
    <citation type="submission" date="2021-11" db="EMBL/GenBank/DDBJ databases">
        <authorList>
            <person name="Herlambang A."/>
            <person name="Guo Y."/>
            <person name="Takashima Y."/>
            <person name="Nishizawa T."/>
        </authorList>
    </citation>
    <scope>NUCLEOTIDE SEQUENCE</scope>
    <source>
        <strain evidence="6">E1425</strain>
    </source>
</reference>
<feature type="transmembrane region" description="Helical" evidence="4">
    <location>
        <begin position="377"/>
        <end position="397"/>
    </location>
</feature>
<comment type="caution">
    <text evidence="6">The sequence shown here is derived from an EMBL/GenBank/DDBJ whole genome shotgun (WGS) entry which is preliminary data.</text>
</comment>
<keyword evidence="4" id="KW-0472">Membrane</keyword>
<dbReference type="InterPro" id="IPR011701">
    <property type="entry name" value="MFS"/>
</dbReference>
<feature type="compositionally biased region" description="Polar residues" evidence="3">
    <location>
        <begin position="9"/>
        <end position="19"/>
    </location>
</feature>
<evidence type="ECO:0000256" key="3">
    <source>
        <dbReference type="SAM" id="MobiDB-lite"/>
    </source>
</evidence>
<evidence type="ECO:0000256" key="1">
    <source>
        <dbReference type="ARBA" id="ARBA00004141"/>
    </source>
</evidence>
<protein>
    <recommendedName>
        <fullName evidence="5">Major facilitator superfamily (MFS) profile domain-containing protein</fullName>
    </recommendedName>
</protein>
<dbReference type="InterPro" id="IPR036259">
    <property type="entry name" value="MFS_trans_sf"/>
</dbReference>
<organism evidence="6 7">
    <name type="scientific">Entomortierella parvispora</name>
    <dbReference type="NCBI Taxonomy" id="205924"/>
    <lineage>
        <taxon>Eukaryota</taxon>
        <taxon>Fungi</taxon>
        <taxon>Fungi incertae sedis</taxon>
        <taxon>Mucoromycota</taxon>
        <taxon>Mortierellomycotina</taxon>
        <taxon>Mortierellomycetes</taxon>
        <taxon>Mortierellales</taxon>
        <taxon>Mortierellaceae</taxon>
        <taxon>Entomortierella</taxon>
    </lineage>
</organism>
<feature type="transmembrane region" description="Helical" evidence="4">
    <location>
        <begin position="467"/>
        <end position="490"/>
    </location>
</feature>
<dbReference type="SUPFAM" id="SSF103473">
    <property type="entry name" value="MFS general substrate transporter"/>
    <property type="match status" value="1"/>
</dbReference>
<feature type="transmembrane region" description="Helical" evidence="4">
    <location>
        <begin position="177"/>
        <end position="200"/>
    </location>
</feature>
<feature type="transmembrane region" description="Helical" evidence="4">
    <location>
        <begin position="403"/>
        <end position="430"/>
    </location>
</feature>
<dbReference type="GO" id="GO:0022857">
    <property type="term" value="F:transmembrane transporter activity"/>
    <property type="evidence" value="ECO:0007669"/>
    <property type="project" value="InterPro"/>
</dbReference>
<feature type="transmembrane region" description="Helical" evidence="4">
    <location>
        <begin position="442"/>
        <end position="461"/>
    </location>
</feature>
<feature type="region of interest" description="Disordered" evidence="3">
    <location>
        <begin position="325"/>
        <end position="359"/>
    </location>
</feature>
<gene>
    <name evidence="6" type="ORF">EMPS_06250</name>
</gene>
<dbReference type="InterPro" id="IPR050327">
    <property type="entry name" value="Proton-linked_MCT"/>
</dbReference>
<dbReference type="Proteomes" id="UP000827284">
    <property type="component" value="Unassembled WGS sequence"/>
</dbReference>
<proteinExistence type="inferred from homology"/>
<keyword evidence="4" id="KW-0812">Transmembrane</keyword>
<feature type="transmembrane region" description="Helical" evidence="4">
    <location>
        <begin position="294"/>
        <end position="316"/>
    </location>
</feature>
<dbReference type="Pfam" id="PF07690">
    <property type="entry name" value="MFS_1"/>
    <property type="match status" value="1"/>
</dbReference>
<feature type="transmembrane region" description="Helical" evidence="4">
    <location>
        <begin position="138"/>
        <end position="162"/>
    </location>
</feature>
<feature type="compositionally biased region" description="Polar residues" evidence="3">
    <location>
        <begin position="327"/>
        <end position="338"/>
    </location>
</feature>
<name>A0A9P3HCL5_9FUNG</name>
<keyword evidence="7" id="KW-1185">Reference proteome</keyword>
<feature type="transmembrane region" description="Helical" evidence="4">
    <location>
        <begin position="502"/>
        <end position="524"/>
    </location>
</feature>
<evidence type="ECO:0000259" key="5">
    <source>
        <dbReference type="PROSITE" id="PS50850"/>
    </source>
</evidence>
<feature type="region of interest" description="Disordered" evidence="3">
    <location>
        <begin position="1"/>
        <end position="23"/>
    </location>
</feature>
<dbReference type="EMBL" id="BQFW01000008">
    <property type="protein sequence ID" value="GJJ73892.1"/>
    <property type="molecule type" value="Genomic_DNA"/>
</dbReference>
<dbReference type="Gene3D" id="1.20.1250.20">
    <property type="entry name" value="MFS general substrate transporter like domains"/>
    <property type="match status" value="1"/>
</dbReference>
<sequence>MDTVVEPSEASQSDITTPPTEGEHHFRQQLHQIHEHIDTIALALTGTVGVEQHHHELGQEAEHDKPALTTLTSPTSLTTIAASATSPVDDDSEKKSPLATTHYSSLSEVADSPSSSPAPNTLFGSILESLKEGGTQGWLAVLGSMLIHCFVFGPTEFIFGIFEHYYQFIFPDSNPSSIAFVGTTGSAITYIAGFLSGLVADRFGYRPTAFIGAVVMALSLVLASFSKQLWHLYISQGVLFGIGASFTYYPAIAVPSQYFVNNRGLAIGIAVSGTGLGGFVLAPMTQALINQVDIFWTLRILAIMILVVCGGASMLIKEKKDAPQPAVDSQSQYGTPTTDDVEKASAMTPQEDAQEHQEPQDRPSFFQSLHVFKNPQFLSLTLAELAASIGYLIPLYYMQTYAVYIGLSVEQGALILGLSNGSAFVGRILLGVIADKVSNTKTLLFCCWATAFSVMVFWTIAKSFGTLLLMGVTFNLFAGAYVSLVPVAVAESFGTQNIASMIGLMYAAGGIAIWGGSPLAGFILDSTLPNLSYTPVIMTAGGSMLLGAVCVSSWAYFHWRATRLSVGRVNSLDTL</sequence>
<feature type="domain" description="Major facilitator superfamily (MFS) profile" evidence="5">
    <location>
        <begin position="141"/>
        <end position="559"/>
    </location>
</feature>
<keyword evidence="4" id="KW-1133">Transmembrane helix</keyword>